<name>A0A1Y5P8T9_9MYCO</name>
<dbReference type="InterPro" id="IPR000073">
    <property type="entry name" value="AB_hydrolase_1"/>
</dbReference>
<evidence type="ECO:0000259" key="1">
    <source>
        <dbReference type="Pfam" id="PF00561"/>
    </source>
</evidence>
<keyword evidence="2" id="KW-0378">Hydrolase</keyword>
<dbReference type="InterPro" id="IPR050471">
    <property type="entry name" value="AB_hydrolase"/>
</dbReference>
<protein>
    <submittedName>
        <fullName evidence="2">Alpha/beta hydrolase fold protein</fullName>
    </submittedName>
</protein>
<dbReference type="InterPro" id="IPR029058">
    <property type="entry name" value="AB_hydrolase_fold"/>
</dbReference>
<gene>
    <name evidence="2" type="ORF">MHPYR_200035</name>
</gene>
<dbReference type="SUPFAM" id="SSF53474">
    <property type="entry name" value="alpha/beta-Hydrolases"/>
    <property type="match status" value="1"/>
</dbReference>
<accession>A0A1Y5P8T9</accession>
<dbReference type="PANTHER" id="PTHR43433:SF5">
    <property type="entry name" value="AB HYDROLASE-1 DOMAIN-CONTAINING PROTEIN"/>
    <property type="match status" value="1"/>
</dbReference>
<dbReference type="Pfam" id="PF00561">
    <property type="entry name" value="Abhydrolase_1"/>
    <property type="match status" value="1"/>
</dbReference>
<proteinExistence type="predicted"/>
<organism evidence="2">
    <name type="scientific">uncultured Mycobacterium sp</name>
    <dbReference type="NCBI Taxonomy" id="171292"/>
    <lineage>
        <taxon>Bacteria</taxon>
        <taxon>Bacillati</taxon>
        <taxon>Actinomycetota</taxon>
        <taxon>Actinomycetes</taxon>
        <taxon>Mycobacteriales</taxon>
        <taxon>Mycobacteriaceae</taxon>
        <taxon>Mycobacterium</taxon>
        <taxon>environmental samples</taxon>
    </lineage>
</organism>
<dbReference type="AlphaFoldDB" id="A0A1Y5P8T9"/>
<feature type="domain" description="AB hydrolase-1" evidence="1">
    <location>
        <begin position="49"/>
        <end position="171"/>
    </location>
</feature>
<evidence type="ECO:0000313" key="2">
    <source>
        <dbReference type="EMBL" id="SBS75114.1"/>
    </source>
</evidence>
<dbReference type="PANTHER" id="PTHR43433">
    <property type="entry name" value="HYDROLASE, ALPHA/BETA FOLD FAMILY PROTEIN"/>
    <property type="match status" value="1"/>
</dbReference>
<dbReference type="GO" id="GO:0016787">
    <property type="term" value="F:hydrolase activity"/>
    <property type="evidence" value="ECO:0007669"/>
    <property type="project" value="UniProtKB-KW"/>
</dbReference>
<dbReference type="EMBL" id="FLQS01000013">
    <property type="protein sequence ID" value="SBS75114.1"/>
    <property type="molecule type" value="Genomic_DNA"/>
</dbReference>
<dbReference type="Gene3D" id="3.40.50.1820">
    <property type="entry name" value="alpha/beta hydrolase"/>
    <property type="match status" value="1"/>
</dbReference>
<sequence length="425" mass="45752">MTLNEKRRRAHDKLAALPGVRPVRRPVTPGGPDEFDLYYVRTGRKTKHPLVVIPGGPGAASIALYRGLRRHAAAEGLDVIMIEHRGIGMSRHDDSGADLPPEALTIEQVVDDVAAVLDDAQVDSAIIYGTSYGTYIAAGVGVRHPARVYAMILDSPLLDHHDIEVVRRNIRSVLWHGEQDTEEVADKVRRLVDEGVMTPAAAQLAATVYGFGGAGLLDRQLELLLSGRPLVWRAMGRLGELMVGRKAPYRNEADLVERIAFRELNYAADPDGLPLDPAVAMRDLAAGEAPKFEAEPFDLVAEMPKFSWPTVVISGGRDLITPPAVAERVARLIPGSVLVRLPTSGHSVLDTKERAALHIAEAAAIGRIDTLVPQEAALDAMPSSPAVRLMVSAMSVAARFEGALPAVLPRVVARTLPDFSKPATS</sequence>
<reference evidence="2" key="1">
    <citation type="submission" date="2016-03" db="EMBL/GenBank/DDBJ databases">
        <authorList>
            <person name="Ploux O."/>
        </authorList>
    </citation>
    <scope>NUCLEOTIDE SEQUENCE</scope>
    <source>
        <strain evidence="2">UC10</strain>
    </source>
</reference>